<dbReference type="Proteomes" id="UP000299102">
    <property type="component" value="Unassembled WGS sequence"/>
</dbReference>
<name>A0A4C1UJ27_EUMVA</name>
<comment type="similarity">
    <text evidence="2">Belongs to the insect chemoreceptor superfamily. Gustatory receptor (GR) family. Gr5a subfamily.</text>
</comment>
<accession>A0A4C1UJ27</accession>
<dbReference type="GO" id="GO:0008527">
    <property type="term" value="F:taste receptor activity"/>
    <property type="evidence" value="ECO:0007669"/>
    <property type="project" value="InterPro"/>
</dbReference>
<proteinExistence type="inferred from homology"/>
<evidence type="ECO:0000313" key="9">
    <source>
        <dbReference type="EMBL" id="GBP26097.1"/>
    </source>
</evidence>
<evidence type="ECO:0000256" key="3">
    <source>
        <dbReference type="ARBA" id="ARBA00022475"/>
    </source>
</evidence>
<evidence type="ECO:0000256" key="8">
    <source>
        <dbReference type="SAM" id="MobiDB-lite"/>
    </source>
</evidence>
<comment type="caution">
    <text evidence="9">The sequence shown here is derived from an EMBL/GenBank/DDBJ whole genome shotgun (WGS) entry which is preliminary data.</text>
</comment>
<dbReference type="GO" id="GO:0005886">
    <property type="term" value="C:plasma membrane"/>
    <property type="evidence" value="ECO:0007669"/>
    <property type="project" value="UniProtKB-SubCell"/>
</dbReference>
<gene>
    <name evidence="9" type="primary">Gr64f</name>
    <name evidence="9" type="ORF">EVAR_15110_1</name>
</gene>
<dbReference type="PANTHER" id="PTHR21421">
    <property type="entry name" value="GUSTATORY RECEPTOR"/>
    <property type="match status" value="1"/>
</dbReference>
<evidence type="ECO:0000313" key="10">
    <source>
        <dbReference type="Proteomes" id="UP000299102"/>
    </source>
</evidence>
<dbReference type="OrthoDB" id="5800391at2759"/>
<evidence type="ECO:0000256" key="1">
    <source>
        <dbReference type="ARBA" id="ARBA00004651"/>
    </source>
</evidence>
<protein>
    <submittedName>
        <fullName evidence="9">Gustatory receptor for sugar taste 64f</fullName>
    </submittedName>
</protein>
<reference evidence="9 10" key="1">
    <citation type="journal article" date="2019" name="Commun. Biol.">
        <title>The bagworm genome reveals a unique fibroin gene that provides high tensile strength.</title>
        <authorList>
            <person name="Kono N."/>
            <person name="Nakamura H."/>
            <person name="Ohtoshi R."/>
            <person name="Tomita M."/>
            <person name="Numata K."/>
            <person name="Arakawa K."/>
        </authorList>
    </citation>
    <scope>NUCLEOTIDE SEQUENCE [LARGE SCALE GENOMIC DNA]</scope>
</reference>
<keyword evidence="6" id="KW-0472">Membrane</keyword>
<sequence length="152" mass="16621">MGESNTRVPRPHRRIHDNGRQSPTRADPTLRPPLGGYEYPVYCVFSLMFLISRSVAVSLLAARVHSAAQGPAAVLYEVPSPVYSVEVQRFLDQVNGDNVALTGLQFFGVTRGLLLNIEPHAPDVVVGLVTTVISSLRCALGYREGFNTFNPN</sequence>
<feature type="region of interest" description="Disordered" evidence="8">
    <location>
        <begin position="1"/>
        <end position="31"/>
    </location>
</feature>
<dbReference type="GO" id="GO:0050916">
    <property type="term" value="P:sensory perception of sweet taste"/>
    <property type="evidence" value="ECO:0007669"/>
    <property type="project" value="UniProtKB-ARBA"/>
</dbReference>
<dbReference type="AlphaFoldDB" id="A0A4C1UJ27"/>
<dbReference type="PANTHER" id="PTHR21421:SF29">
    <property type="entry name" value="GUSTATORY RECEPTOR 5A FOR TREHALOSE-RELATED"/>
    <property type="match status" value="1"/>
</dbReference>
<dbReference type="Pfam" id="PF06151">
    <property type="entry name" value="Trehalose_recp"/>
    <property type="match status" value="1"/>
</dbReference>
<evidence type="ECO:0000256" key="4">
    <source>
        <dbReference type="ARBA" id="ARBA00022692"/>
    </source>
</evidence>
<evidence type="ECO:0000256" key="5">
    <source>
        <dbReference type="ARBA" id="ARBA00022989"/>
    </source>
</evidence>
<organism evidence="9 10">
    <name type="scientific">Eumeta variegata</name>
    <name type="common">Bagworm moth</name>
    <name type="synonym">Eumeta japonica</name>
    <dbReference type="NCBI Taxonomy" id="151549"/>
    <lineage>
        <taxon>Eukaryota</taxon>
        <taxon>Metazoa</taxon>
        <taxon>Ecdysozoa</taxon>
        <taxon>Arthropoda</taxon>
        <taxon>Hexapoda</taxon>
        <taxon>Insecta</taxon>
        <taxon>Pterygota</taxon>
        <taxon>Neoptera</taxon>
        <taxon>Endopterygota</taxon>
        <taxon>Lepidoptera</taxon>
        <taxon>Glossata</taxon>
        <taxon>Ditrysia</taxon>
        <taxon>Tineoidea</taxon>
        <taxon>Psychidae</taxon>
        <taxon>Oiketicinae</taxon>
        <taxon>Eumeta</taxon>
    </lineage>
</organism>
<keyword evidence="4" id="KW-0812">Transmembrane</keyword>
<keyword evidence="10" id="KW-1185">Reference proteome</keyword>
<dbReference type="STRING" id="151549.A0A4C1UJ27"/>
<evidence type="ECO:0000256" key="6">
    <source>
        <dbReference type="ARBA" id="ARBA00023136"/>
    </source>
</evidence>
<dbReference type="EMBL" id="BGZK01000176">
    <property type="protein sequence ID" value="GBP26097.1"/>
    <property type="molecule type" value="Genomic_DNA"/>
</dbReference>
<dbReference type="InterPro" id="IPR009318">
    <property type="entry name" value="Gustatory_rcpt"/>
</dbReference>
<evidence type="ECO:0000256" key="7">
    <source>
        <dbReference type="ARBA" id="ARBA00023170"/>
    </source>
</evidence>
<keyword evidence="5" id="KW-1133">Transmembrane helix</keyword>
<keyword evidence="7 9" id="KW-0675">Receptor</keyword>
<evidence type="ECO:0000256" key="2">
    <source>
        <dbReference type="ARBA" id="ARBA00005327"/>
    </source>
</evidence>
<comment type="subcellular location">
    <subcellularLocation>
        <location evidence="1">Cell membrane</location>
        <topology evidence="1">Multi-pass membrane protein</topology>
    </subcellularLocation>
</comment>
<keyword evidence="3" id="KW-1003">Cell membrane</keyword>